<comment type="caution">
    <text evidence="4">The sequence shown here is derived from an EMBL/GenBank/DDBJ whole genome shotgun (WGS) entry which is preliminary data.</text>
</comment>
<dbReference type="SUPFAM" id="SSF117457">
    <property type="entry name" value="FumA C-terminal domain-like"/>
    <property type="match status" value="1"/>
</dbReference>
<dbReference type="AlphaFoldDB" id="A0A926EDA5"/>
<accession>A0A926EDA5</accession>
<dbReference type="PANTHER" id="PTHR43351:SF2">
    <property type="entry name" value="L(+)-TARTRATE DEHYDRATASE SUBUNIT BETA-RELATED"/>
    <property type="match status" value="1"/>
</dbReference>
<keyword evidence="2" id="KW-0456">Lyase</keyword>
<evidence type="ECO:0000256" key="1">
    <source>
        <dbReference type="ARBA" id="ARBA00008876"/>
    </source>
</evidence>
<dbReference type="NCBIfam" id="TIGR00723">
    <property type="entry name" value="ttdB_fumA_fumB"/>
    <property type="match status" value="1"/>
</dbReference>
<evidence type="ECO:0000259" key="3">
    <source>
        <dbReference type="Pfam" id="PF05683"/>
    </source>
</evidence>
<protein>
    <submittedName>
        <fullName evidence="4">Fumarate hydratase C-terminal domain-containing protein</fullName>
    </submittedName>
</protein>
<feature type="domain" description="Fe-S hydro-lyase tartrate dehydratase beta-type catalytic" evidence="3">
    <location>
        <begin position="3"/>
        <end position="175"/>
    </location>
</feature>
<comment type="similarity">
    <text evidence="1">Belongs to the class-I fumarase family.</text>
</comment>
<dbReference type="InterPro" id="IPR004647">
    <property type="entry name" value="Fe-S_hydro-lyase_TtdB-typ_cat"/>
</dbReference>
<dbReference type="EMBL" id="JACRTC010000002">
    <property type="protein sequence ID" value="MBC8570099.1"/>
    <property type="molecule type" value="Genomic_DNA"/>
</dbReference>
<dbReference type="InterPro" id="IPR036660">
    <property type="entry name" value="Fe-S_hydroAse_TtdB_cat_sf"/>
</dbReference>
<dbReference type="Pfam" id="PF05683">
    <property type="entry name" value="Fumerase_C"/>
    <property type="match status" value="1"/>
</dbReference>
<dbReference type="Gene3D" id="3.20.130.10">
    <property type="entry name" value="Fe-S hydro-lyase, tartrate dehydratase beta-type, catalytic domain"/>
    <property type="match status" value="1"/>
</dbReference>
<evidence type="ECO:0000313" key="4">
    <source>
        <dbReference type="EMBL" id="MBC8570099.1"/>
    </source>
</evidence>
<dbReference type="RefSeq" id="WP_262397190.1">
    <property type="nucleotide sequence ID" value="NZ_JACRTC010000002.1"/>
</dbReference>
<reference evidence="4" key="1">
    <citation type="submission" date="2020-08" db="EMBL/GenBank/DDBJ databases">
        <title>Genome public.</title>
        <authorList>
            <person name="Liu C."/>
            <person name="Sun Q."/>
        </authorList>
    </citation>
    <scope>NUCLEOTIDE SEQUENCE</scope>
    <source>
        <strain evidence="4">NSJ-54</strain>
    </source>
</reference>
<evidence type="ECO:0000256" key="2">
    <source>
        <dbReference type="ARBA" id="ARBA00023239"/>
    </source>
</evidence>
<name>A0A926EDA5_9FIRM</name>
<organism evidence="4 5">
    <name type="scientific">Zongyangia hominis</name>
    <dbReference type="NCBI Taxonomy" id="2763677"/>
    <lineage>
        <taxon>Bacteria</taxon>
        <taxon>Bacillati</taxon>
        <taxon>Bacillota</taxon>
        <taxon>Clostridia</taxon>
        <taxon>Eubacteriales</taxon>
        <taxon>Oscillospiraceae</taxon>
        <taxon>Zongyangia</taxon>
    </lineage>
</organism>
<gene>
    <name evidence="4" type="ORF">H8709_04575</name>
</gene>
<sequence>MKEWNLTTQQLRQTAPELRVFDRVLLSGTIYTARDAAHKRFFALLDEGRPLPVDLTDAAIYYAGPTPAPEGRPIGSCGPTTSSRMDPYAPRLMDLGLVCMIGKGPRSQAVYDAVVRNRGVYLCALGGAGALAAASIEASEVVAFDDLGCESVKRLTVRDFPLVVAADCGGGNIFAAGRAGYLASHPAV</sequence>
<dbReference type="GO" id="GO:0016836">
    <property type="term" value="F:hydro-lyase activity"/>
    <property type="evidence" value="ECO:0007669"/>
    <property type="project" value="InterPro"/>
</dbReference>
<evidence type="ECO:0000313" key="5">
    <source>
        <dbReference type="Proteomes" id="UP000660861"/>
    </source>
</evidence>
<dbReference type="Proteomes" id="UP000660861">
    <property type="component" value="Unassembled WGS sequence"/>
</dbReference>
<proteinExistence type="inferred from homology"/>
<keyword evidence="5" id="KW-1185">Reference proteome</keyword>
<dbReference type="PANTHER" id="PTHR43351">
    <property type="entry name" value="L(+)-TARTRATE DEHYDRATASE SUBUNIT BETA"/>
    <property type="match status" value="1"/>
</dbReference>